<gene>
    <name evidence="1" type="ORF">KME60_03395</name>
</gene>
<sequence>MMVNTKSGNLLDSLFEEKVPTGLAIEVIKITPEMAEELLSTQQPNRILNERRIAAYAAMMKDGDWKIADPIKIDINGRLYDGQHRLHGVVKANVVVEFTVIRGMPEHAKKYCDLGQTRTAAQIAQIAGLNITKQHLSIPRQWLAYHSFNPISNHKALFRLYLKYEKGIEFAVRNYKRSSGSNSSPDVTGVRCAIAKAYYYENHARLLEFMEVFATRFPNPTSGDSDYAALALRNFVESITKGSGTVAKKTPKEEIYWRGCRCIDLFCKSIGVKKLYNNGKFDFYPLPDFLKGREEDISRSKKRINRNMMIEVQDPDMSFFDAN</sequence>
<evidence type="ECO:0008006" key="3">
    <source>
        <dbReference type="Google" id="ProtNLM"/>
    </source>
</evidence>
<dbReference type="AlphaFoldDB" id="A0A951QIH8"/>
<dbReference type="Proteomes" id="UP000729701">
    <property type="component" value="Unassembled WGS sequence"/>
</dbReference>
<protein>
    <recommendedName>
        <fullName evidence="3">ParB/Sulfiredoxin domain-containing protein</fullName>
    </recommendedName>
</protein>
<evidence type="ECO:0000313" key="1">
    <source>
        <dbReference type="EMBL" id="MBW4666501.1"/>
    </source>
</evidence>
<comment type="caution">
    <text evidence="1">The sequence shown here is derived from an EMBL/GenBank/DDBJ whole genome shotgun (WGS) entry which is preliminary data.</text>
</comment>
<accession>A0A951QIH8</accession>
<proteinExistence type="predicted"/>
<reference evidence="1" key="2">
    <citation type="journal article" date="2022" name="Microbiol. Resour. Announc.">
        <title>Metagenome Sequencing to Explore Phylogenomics of Terrestrial Cyanobacteria.</title>
        <authorList>
            <person name="Ward R.D."/>
            <person name="Stajich J.E."/>
            <person name="Johansen J.R."/>
            <person name="Huntemann M."/>
            <person name="Clum A."/>
            <person name="Foster B."/>
            <person name="Foster B."/>
            <person name="Roux S."/>
            <person name="Palaniappan K."/>
            <person name="Varghese N."/>
            <person name="Mukherjee S."/>
            <person name="Reddy T.B.K."/>
            <person name="Daum C."/>
            <person name="Copeland A."/>
            <person name="Chen I.A."/>
            <person name="Ivanova N.N."/>
            <person name="Kyrpides N.C."/>
            <person name="Shapiro N."/>
            <person name="Eloe-Fadrosh E.A."/>
            <person name="Pietrasiak N."/>
        </authorList>
    </citation>
    <scope>NUCLEOTIDE SEQUENCE</scope>
    <source>
        <strain evidence="1">GSE-NOS-MK-12-04C</strain>
    </source>
</reference>
<dbReference type="EMBL" id="JAHHGZ010000003">
    <property type="protein sequence ID" value="MBW4666501.1"/>
    <property type="molecule type" value="Genomic_DNA"/>
</dbReference>
<organism evidence="1 2">
    <name type="scientific">Cyanomargarita calcarea GSE-NOS-MK-12-04C</name>
    <dbReference type="NCBI Taxonomy" id="2839659"/>
    <lineage>
        <taxon>Bacteria</taxon>
        <taxon>Bacillati</taxon>
        <taxon>Cyanobacteriota</taxon>
        <taxon>Cyanophyceae</taxon>
        <taxon>Nostocales</taxon>
        <taxon>Cyanomargaritaceae</taxon>
        <taxon>Cyanomargarita</taxon>
    </lineage>
</organism>
<name>A0A951QIH8_9CYAN</name>
<reference evidence="1" key="1">
    <citation type="submission" date="2021-05" db="EMBL/GenBank/DDBJ databases">
        <authorList>
            <person name="Pietrasiak N."/>
            <person name="Ward R."/>
            <person name="Stajich J.E."/>
            <person name="Kurbessoian T."/>
        </authorList>
    </citation>
    <scope>NUCLEOTIDE SEQUENCE</scope>
    <source>
        <strain evidence="1">GSE-NOS-MK-12-04C</strain>
    </source>
</reference>
<evidence type="ECO:0000313" key="2">
    <source>
        <dbReference type="Proteomes" id="UP000729701"/>
    </source>
</evidence>